<gene>
    <name evidence="1" type="ORF">E3O10_03540</name>
</gene>
<comment type="caution">
    <text evidence="1">The sequence shown here is derived from an EMBL/GenBank/DDBJ whole genome shotgun (WGS) entry which is preliminary data.</text>
</comment>
<dbReference type="Proteomes" id="UP000297654">
    <property type="component" value="Unassembled WGS sequence"/>
</dbReference>
<evidence type="ECO:0008006" key="3">
    <source>
        <dbReference type="Google" id="ProtNLM"/>
    </source>
</evidence>
<proteinExistence type="predicted"/>
<reference evidence="1 2" key="1">
    <citation type="submission" date="2019-03" db="EMBL/GenBank/DDBJ databases">
        <title>Genomics of glacier-inhabiting Cryobacterium strains.</title>
        <authorList>
            <person name="Liu Q."/>
            <person name="Xin Y.-H."/>
        </authorList>
    </citation>
    <scope>NUCLEOTIDE SEQUENCE [LARGE SCALE GENOMIC DNA]</scope>
    <source>
        <strain evidence="1 2">Hh15</strain>
    </source>
</reference>
<dbReference type="AlphaFoldDB" id="A0A1H8FGQ5"/>
<name>A0A1H8FGQ5_9MICO</name>
<sequence>MEHTTLPLTHIPNVRADAAVEPGRLGHSTVLASPGVRVVVLTFEAGFTLKKHSAPKILLMQALDGSLRVTAGGQVTDLVPGALLRLDAGLEHEVEALEESRLMLTLIG</sequence>
<organism evidence="1 2">
    <name type="scientific">Cryobacterium luteum</name>
    <dbReference type="NCBI Taxonomy" id="1424661"/>
    <lineage>
        <taxon>Bacteria</taxon>
        <taxon>Bacillati</taxon>
        <taxon>Actinomycetota</taxon>
        <taxon>Actinomycetes</taxon>
        <taxon>Micrococcales</taxon>
        <taxon>Microbacteriaceae</taxon>
        <taxon>Cryobacterium</taxon>
    </lineage>
</organism>
<keyword evidence="2" id="KW-1185">Reference proteome</keyword>
<dbReference type="OrthoDB" id="1121052at2"/>
<dbReference type="InterPro" id="IPR014710">
    <property type="entry name" value="RmlC-like_jellyroll"/>
</dbReference>
<dbReference type="RefSeq" id="WP_092109230.1">
    <property type="nucleotide sequence ID" value="NZ_FOCN01000006.1"/>
</dbReference>
<dbReference type="SUPFAM" id="SSF51182">
    <property type="entry name" value="RmlC-like cupins"/>
    <property type="match status" value="1"/>
</dbReference>
<evidence type="ECO:0000313" key="2">
    <source>
        <dbReference type="Proteomes" id="UP000297654"/>
    </source>
</evidence>
<dbReference type="EMBL" id="SOFF01000012">
    <property type="protein sequence ID" value="TFB93356.1"/>
    <property type="molecule type" value="Genomic_DNA"/>
</dbReference>
<protein>
    <recommendedName>
        <fullName evidence="3">Cupin</fullName>
    </recommendedName>
</protein>
<accession>A0A1H8FGQ5</accession>
<dbReference type="STRING" id="1424661.SAMN05216281_10625"/>
<dbReference type="Gene3D" id="2.60.120.10">
    <property type="entry name" value="Jelly Rolls"/>
    <property type="match status" value="1"/>
</dbReference>
<dbReference type="InterPro" id="IPR011051">
    <property type="entry name" value="RmlC_Cupin_sf"/>
</dbReference>
<evidence type="ECO:0000313" key="1">
    <source>
        <dbReference type="EMBL" id="TFB93356.1"/>
    </source>
</evidence>